<dbReference type="GO" id="GO:0003700">
    <property type="term" value="F:DNA-binding transcription factor activity"/>
    <property type="evidence" value="ECO:0007669"/>
    <property type="project" value="InterPro"/>
</dbReference>
<comment type="caution">
    <text evidence="2">The sequence shown here is derived from an EMBL/GenBank/DDBJ whole genome shotgun (WGS) entry which is preliminary data.</text>
</comment>
<gene>
    <name evidence="2" type="ORF">EPD65_09260</name>
</gene>
<organism evidence="2 3">
    <name type="scientific">Nocardioides jejuensis</name>
    <dbReference type="NCBI Taxonomy" id="2502782"/>
    <lineage>
        <taxon>Bacteria</taxon>
        <taxon>Bacillati</taxon>
        <taxon>Actinomycetota</taxon>
        <taxon>Actinomycetes</taxon>
        <taxon>Propionibacteriales</taxon>
        <taxon>Nocardioidaceae</taxon>
        <taxon>Nocardioides</taxon>
    </lineage>
</organism>
<dbReference type="GO" id="GO:0006352">
    <property type="term" value="P:DNA-templated transcription initiation"/>
    <property type="evidence" value="ECO:0007669"/>
    <property type="project" value="InterPro"/>
</dbReference>
<keyword evidence="3" id="KW-1185">Reference proteome</keyword>
<evidence type="ECO:0000313" key="3">
    <source>
        <dbReference type="Proteomes" id="UP000295453"/>
    </source>
</evidence>
<proteinExistence type="predicted"/>
<evidence type="ECO:0000256" key="1">
    <source>
        <dbReference type="SAM" id="MobiDB-lite"/>
    </source>
</evidence>
<dbReference type="SUPFAM" id="SSF88946">
    <property type="entry name" value="Sigma2 domain of RNA polymerase sigma factors"/>
    <property type="match status" value="1"/>
</dbReference>
<reference evidence="2 3" key="1">
    <citation type="submission" date="2019-03" db="EMBL/GenBank/DDBJ databases">
        <authorList>
            <person name="Kim M.K.M."/>
        </authorList>
    </citation>
    <scope>NUCLEOTIDE SEQUENCE [LARGE SCALE GENOMIC DNA]</scope>
    <source>
        <strain evidence="2 3">18JY15-6</strain>
    </source>
</reference>
<dbReference type="AlphaFoldDB" id="A0A4R1C1Q1"/>
<dbReference type="OrthoDB" id="3765654at2"/>
<accession>A0A4R1C1Q1</accession>
<dbReference type="Gene3D" id="1.20.140.160">
    <property type="match status" value="1"/>
</dbReference>
<dbReference type="EMBL" id="SJZJ01000013">
    <property type="protein sequence ID" value="TCJ24389.1"/>
    <property type="molecule type" value="Genomic_DNA"/>
</dbReference>
<evidence type="ECO:0000313" key="2">
    <source>
        <dbReference type="EMBL" id="TCJ24389.1"/>
    </source>
</evidence>
<sequence>MTGLILPGDANRWAEDAPGSPEPGKLVRAMRDPGQFDAFYATARQRLLLQAFALTGDLAAAKRAVRDGFVAAWHHWHKVSRQDDPEAWVRPLTWQHAQRRHTAHFWHREGSLAPEHRATLDALDELTAIQRRALLLHLLGGLESDDFCHEIGLTQASAQRQLRLAAAQFAIHRDIEPAEVATTLRALGDPLEAIRLPRASIIRRSGTARRRAHTSIAVAVLTAGVAGIGFAVSHDTPGIASIAGLRGADADTGRPGAPGATVHLDPADLLGGSDVTRLAAKPLSEASTGNNTDGTGLNVPCQAQRFADPKALAALVRHFASPVTAQGSPPTGLVQVVERSTDAKAATSAYDATLGWFSDCAGTRVQLLAAYQLEGAGDAGALLVLRNQAAPVTTWTIGVARTGSIVTTLARDIADAHGPDLPPFVAAVGTAVDRLCAADGGATCATTPRKALGAPPPGPSAQGMLQAVDLPPIAGIALPWVGTAPTKATTNPAATTCDHADFSGPDVTSSLTRTFLVPQAKLPAQFGLSETLGRFRSEAKADAFVSGVEKKMASCEDHNLTATVDEFKHQPKGPLGEIHAWRLTIDVSDSRSIDFWVAVVRRGPDVAQVGFVPVDKAKLDQSDFQALVERALARLENLPPA</sequence>
<evidence type="ECO:0008006" key="4">
    <source>
        <dbReference type="Google" id="ProtNLM"/>
    </source>
</evidence>
<protein>
    <recommendedName>
        <fullName evidence="4">RNA polymerase sigma factor 70 region 4 type 2 domain-containing protein</fullName>
    </recommendedName>
</protein>
<dbReference type="Proteomes" id="UP000295453">
    <property type="component" value="Unassembled WGS sequence"/>
</dbReference>
<dbReference type="RefSeq" id="WP_131583411.1">
    <property type="nucleotide sequence ID" value="NZ_SJZJ01000013.1"/>
</dbReference>
<name>A0A4R1C1Q1_9ACTN</name>
<dbReference type="InterPro" id="IPR013325">
    <property type="entry name" value="RNA_pol_sigma_r2"/>
</dbReference>
<feature type="region of interest" description="Disordered" evidence="1">
    <location>
        <begin position="1"/>
        <end position="23"/>
    </location>
</feature>